<dbReference type="AlphaFoldDB" id="A0A8J6CKG8"/>
<dbReference type="Pfam" id="PF24681">
    <property type="entry name" value="Kelch_KLHDC2_KLHL20_DRC7"/>
    <property type="match status" value="1"/>
</dbReference>
<evidence type="ECO:0000256" key="1">
    <source>
        <dbReference type="ARBA" id="ARBA00022441"/>
    </source>
</evidence>
<evidence type="ECO:0000313" key="4">
    <source>
        <dbReference type="Proteomes" id="UP000751190"/>
    </source>
</evidence>
<accession>A0A8J6CKG8</accession>
<dbReference type="PANTHER" id="PTHR46093:SF18">
    <property type="entry name" value="FIBRONECTIN TYPE-III DOMAIN-CONTAINING PROTEIN"/>
    <property type="match status" value="1"/>
</dbReference>
<dbReference type="Gene3D" id="2.120.10.80">
    <property type="entry name" value="Kelch-type beta propeller"/>
    <property type="match status" value="1"/>
</dbReference>
<dbReference type="Proteomes" id="UP000751190">
    <property type="component" value="Unassembled WGS sequence"/>
</dbReference>
<reference evidence="3" key="1">
    <citation type="submission" date="2021-05" db="EMBL/GenBank/DDBJ databases">
        <title>The genome of the haptophyte Pavlova lutheri (Diacronema luteri, Pavlovales) - a model for lipid biosynthesis in eukaryotic algae.</title>
        <authorList>
            <person name="Hulatt C.J."/>
            <person name="Posewitz M.C."/>
        </authorList>
    </citation>
    <scope>NUCLEOTIDE SEQUENCE</scope>
    <source>
        <strain evidence="3">NIVA-4/92</strain>
    </source>
</reference>
<proteinExistence type="predicted"/>
<gene>
    <name evidence="3" type="ORF">KFE25_009489</name>
</gene>
<keyword evidence="2" id="KW-0677">Repeat</keyword>
<dbReference type="EMBL" id="JAGTXO010000001">
    <property type="protein sequence ID" value="KAG8471068.1"/>
    <property type="molecule type" value="Genomic_DNA"/>
</dbReference>
<dbReference type="OrthoDB" id="10682624at2759"/>
<dbReference type="PANTHER" id="PTHR46093">
    <property type="entry name" value="ACYL-COA-BINDING DOMAIN-CONTAINING PROTEIN 5"/>
    <property type="match status" value="1"/>
</dbReference>
<evidence type="ECO:0000313" key="3">
    <source>
        <dbReference type="EMBL" id="KAG8471068.1"/>
    </source>
</evidence>
<dbReference type="InterPro" id="IPR015915">
    <property type="entry name" value="Kelch-typ_b-propeller"/>
</dbReference>
<protein>
    <submittedName>
        <fullName evidence="3">Uncharacterized protein</fullName>
    </submittedName>
</protein>
<sequence>MQSAPRVSGGTLCAMGSSRLVLFGGRSSESGLTLGATRLVTVTWPAHAGGRGARPVARWDEVIAEPLHRPGARCYHVAVRWAAAERRGGEARMLVFGGAGDGADALHGDTWCLALPAPAAAGSSSAHARWERVACTGDAPAPRSSHVCAVWPAGGGVPVLHGGLGNDGVMSDVWTLDARDKRWGRMHAVGAPAARAHHAGAIVGDTLLVFSGQDERLLTVDSVCVLHLPTATWSAPALLPAPAPAGRIDAAGGILALGCAAPFGLVVFGGVGASFEFEPTTPWLVRADGDARGALSAAPLSAAPTAARAAGAPRARACAALASDALRVYAFGGFDGQQDLDELWCLSFVPPSFATAGASVDTAASRAREARTDEEMGASDVFRRRRAAQVKELQGLRGASGESYMPVHLRVWHAGAFEALADGEHAQAEAHAACTAAAVATACTLR</sequence>
<dbReference type="SUPFAM" id="SSF117281">
    <property type="entry name" value="Kelch motif"/>
    <property type="match status" value="1"/>
</dbReference>
<comment type="caution">
    <text evidence="3">The sequence shown here is derived from an EMBL/GenBank/DDBJ whole genome shotgun (WGS) entry which is preliminary data.</text>
</comment>
<name>A0A8J6CKG8_DIALT</name>
<evidence type="ECO:0000256" key="2">
    <source>
        <dbReference type="ARBA" id="ARBA00022737"/>
    </source>
</evidence>
<dbReference type="Pfam" id="PF01344">
    <property type="entry name" value="Kelch_1"/>
    <property type="match status" value="1"/>
</dbReference>
<organism evidence="3 4">
    <name type="scientific">Diacronema lutheri</name>
    <name type="common">Unicellular marine alga</name>
    <name type="synonym">Monochrysis lutheri</name>
    <dbReference type="NCBI Taxonomy" id="2081491"/>
    <lineage>
        <taxon>Eukaryota</taxon>
        <taxon>Haptista</taxon>
        <taxon>Haptophyta</taxon>
        <taxon>Pavlovophyceae</taxon>
        <taxon>Pavlovales</taxon>
        <taxon>Pavlovaceae</taxon>
        <taxon>Diacronema</taxon>
    </lineage>
</organism>
<keyword evidence="1" id="KW-0880">Kelch repeat</keyword>
<keyword evidence="4" id="KW-1185">Reference proteome</keyword>
<dbReference type="InterPro" id="IPR006652">
    <property type="entry name" value="Kelch_1"/>
</dbReference>